<dbReference type="InterPro" id="IPR004919">
    <property type="entry name" value="GmrSD_N"/>
</dbReference>
<dbReference type="PANTHER" id="PTHR37292">
    <property type="entry name" value="VNG6097C"/>
    <property type="match status" value="1"/>
</dbReference>
<name>A0ABN1T1A9_9ACTN</name>
<gene>
    <name evidence="2" type="ORF">GCM10009564_31790</name>
</gene>
<dbReference type="EMBL" id="BAAAHU010000030">
    <property type="protein sequence ID" value="GAA1011301.1"/>
    <property type="molecule type" value="Genomic_DNA"/>
</dbReference>
<comment type="caution">
    <text evidence="2">The sequence shown here is derived from an EMBL/GenBank/DDBJ whole genome shotgun (WGS) entry which is preliminary data.</text>
</comment>
<accession>A0ABN1T1A9</accession>
<evidence type="ECO:0000259" key="1">
    <source>
        <dbReference type="Pfam" id="PF03235"/>
    </source>
</evidence>
<evidence type="ECO:0000313" key="3">
    <source>
        <dbReference type="Proteomes" id="UP001501072"/>
    </source>
</evidence>
<reference evidence="2 3" key="1">
    <citation type="journal article" date="2019" name="Int. J. Syst. Evol. Microbiol.">
        <title>The Global Catalogue of Microorganisms (GCM) 10K type strain sequencing project: providing services to taxonomists for standard genome sequencing and annotation.</title>
        <authorList>
            <consortium name="The Broad Institute Genomics Platform"/>
            <consortium name="The Broad Institute Genome Sequencing Center for Infectious Disease"/>
            <person name="Wu L."/>
            <person name="Ma J."/>
        </authorList>
    </citation>
    <scope>NUCLEOTIDE SEQUENCE [LARGE SCALE GENOMIC DNA]</scope>
    <source>
        <strain evidence="2 3">JCM 11269</strain>
    </source>
</reference>
<organism evidence="2 3">
    <name type="scientific">Streptomyces thermogriseus</name>
    <dbReference type="NCBI Taxonomy" id="75292"/>
    <lineage>
        <taxon>Bacteria</taxon>
        <taxon>Bacillati</taxon>
        <taxon>Actinomycetota</taxon>
        <taxon>Actinomycetes</taxon>
        <taxon>Kitasatosporales</taxon>
        <taxon>Streptomycetaceae</taxon>
        <taxon>Streptomyces</taxon>
    </lineage>
</organism>
<dbReference type="Pfam" id="PF03235">
    <property type="entry name" value="GmrSD_N"/>
    <property type="match status" value="1"/>
</dbReference>
<dbReference type="Proteomes" id="UP001501072">
    <property type="component" value="Unassembled WGS sequence"/>
</dbReference>
<evidence type="ECO:0000313" key="2">
    <source>
        <dbReference type="EMBL" id="GAA1011301.1"/>
    </source>
</evidence>
<dbReference type="PANTHER" id="PTHR37292:SF2">
    <property type="entry name" value="DUF262 DOMAIN-CONTAINING PROTEIN"/>
    <property type="match status" value="1"/>
</dbReference>
<feature type="domain" description="GmrSD restriction endonucleases N-terminal" evidence="1">
    <location>
        <begin position="3"/>
        <end position="213"/>
    </location>
</feature>
<protein>
    <submittedName>
        <fullName evidence="2">DUF262 domain-containing protein</fullName>
    </submittedName>
</protein>
<sequence>MHISQILDKVDSGDIALPEFQRGYVWTRDQVRGFFQSLYRGYPIGGFLTWSTKAENADIRGEKPTQDGTIHLLLDGQQRVTTLYGVTRGEPPRFFEGNTSTLTGLHFNLQTEVFEFYAPAKMKDNPVWVDVTALFQGGLGSQLLAVTQLAAGDAELQASYIERLNRITQIKDRNVHIDEVTGDDKTIDVVVEIFNRVNSGGTKLSKGDLALAAICAAWPEARPTMNQALSTWSDAGFDFKLDWLLRNVNAVLTGEAQFSKLADVPVSAFQTGLAETIDAISYLLNVLGGRLGLDHGRVLNGRGAFPVMSRLLHHHGGTFPDAMTRDRLFYWYIHSFLWGRHTGATETALNQDLQAVDEGGVDGLIDVLRRNRGGHLVVRPDDFIGSSMGSRFYPLLYMLTRVYGAQDFVSGVPLRDGMLGRLSSLQVHHIFPKARLYEHGYSRAEVNAVANFCFLTQDTNLRVGAKKPIEYLAEIENRMPGALASQWIPMDRELWQIENYPDFLAARRELLAQAANEFLQTLHDGPSPMELMPSATALIPKQPSPSDGSEDHETDIPGFTALLAALEEAGLAKPELDSEVCDPRTGAAIVVAAAYWPQGLQEEVGMPVVLAPDTTKEEQAALEASDYRVFHSADSLRRFIDNLRSEQLTG</sequence>
<keyword evidence="3" id="KW-1185">Reference proteome</keyword>
<dbReference type="RefSeq" id="WP_301478164.1">
    <property type="nucleotide sequence ID" value="NZ_BAAAHU010000030.1"/>
</dbReference>
<proteinExistence type="predicted"/>